<dbReference type="RefSeq" id="WP_269882579.1">
    <property type="nucleotide sequence ID" value="NZ_JAQAGZ010000010.1"/>
</dbReference>
<organism evidence="2 3">
    <name type="scientific">Paenibacillus gyeongsangnamensis</name>
    <dbReference type="NCBI Taxonomy" id="3388067"/>
    <lineage>
        <taxon>Bacteria</taxon>
        <taxon>Bacillati</taxon>
        <taxon>Bacillota</taxon>
        <taxon>Bacilli</taxon>
        <taxon>Bacillales</taxon>
        <taxon>Paenibacillaceae</taxon>
        <taxon>Paenibacillus</taxon>
    </lineage>
</organism>
<dbReference type="Proteomes" id="UP001527882">
    <property type="component" value="Unassembled WGS sequence"/>
</dbReference>
<evidence type="ECO:0000313" key="3">
    <source>
        <dbReference type="Proteomes" id="UP001527882"/>
    </source>
</evidence>
<keyword evidence="3" id="KW-1185">Reference proteome</keyword>
<comment type="caution">
    <text evidence="2">The sequence shown here is derived from an EMBL/GenBank/DDBJ whole genome shotgun (WGS) entry which is preliminary data.</text>
</comment>
<evidence type="ECO:0000313" key="2">
    <source>
        <dbReference type="EMBL" id="MCZ8514061.1"/>
    </source>
</evidence>
<gene>
    <name evidence="2" type="ORF">O9H85_16845</name>
</gene>
<evidence type="ECO:0008006" key="4">
    <source>
        <dbReference type="Google" id="ProtNLM"/>
    </source>
</evidence>
<feature type="compositionally biased region" description="Basic and acidic residues" evidence="1">
    <location>
        <begin position="26"/>
        <end position="37"/>
    </location>
</feature>
<name>A0ABT4QB09_9BACL</name>
<reference evidence="2 3" key="1">
    <citation type="submission" date="2022-12" db="EMBL/GenBank/DDBJ databases">
        <title>Draft genome sequence of Paenibacillus sp. dW9.</title>
        <authorList>
            <person name="Choi E.-W."/>
            <person name="Kim D.-U."/>
        </authorList>
    </citation>
    <scope>NUCLEOTIDE SEQUENCE [LARGE SCALE GENOMIC DNA]</scope>
    <source>
        <strain evidence="3">dW9</strain>
    </source>
</reference>
<proteinExistence type="predicted"/>
<sequence>MEKKMSMTARGQALAGRTKKMPGRPGGEEFKGSDEQGRASGLAGRGW</sequence>
<evidence type="ECO:0000256" key="1">
    <source>
        <dbReference type="SAM" id="MobiDB-lite"/>
    </source>
</evidence>
<accession>A0ABT4QB09</accession>
<dbReference type="EMBL" id="JAQAGZ010000010">
    <property type="protein sequence ID" value="MCZ8514061.1"/>
    <property type="molecule type" value="Genomic_DNA"/>
</dbReference>
<feature type="region of interest" description="Disordered" evidence="1">
    <location>
        <begin position="1"/>
        <end position="47"/>
    </location>
</feature>
<protein>
    <recommendedName>
        <fullName evidence="4">General stress protein</fullName>
    </recommendedName>
</protein>